<keyword evidence="3" id="KW-1185">Reference proteome</keyword>
<accession>A0ABQ4DRD7</accession>
<feature type="region of interest" description="Disordered" evidence="1">
    <location>
        <begin position="1"/>
        <end position="88"/>
    </location>
</feature>
<evidence type="ECO:0000313" key="2">
    <source>
        <dbReference type="EMBL" id="GIG41925.1"/>
    </source>
</evidence>
<reference evidence="2 3" key="1">
    <citation type="submission" date="2021-01" db="EMBL/GenBank/DDBJ databases">
        <title>Whole genome shotgun sequence of Cellulomonas phragmiteti NBRC 110785.</title>
        <authorList>
            <person name="Komaki H."/>
            <person name="Tamura T."/>
        </authorList>
    </citation>
    <scope>NUCLEOTIDE SEQUENCE [LARGE SCALE GENOMIC DNA]</scope>
    <source>
        <strain evidence="2 3">NBRC 110785</strain>
    </source>
</reference>
<name>A0ABQ4DRD7_9CELL</name>
<proteinExistence type="predicted"/>
<feature type="compositionally biased region" description="Low complexity" evidence="1">
    <location>
        <begin position="51"/>
        <end position="62"/>
    </location>
</feature>
<evidence type="ECO:0000256" key="1">
    <source>
        <dbReference type="SAM" id="MobiDB-lite"/>
    </source>
</evidence>
<organism evidence="2 3">
    <name type="scientific">Cellulomonas phragmiteti</name>
    <dbReference type="NCBI Taxonomy" id="478780"/>
    <lineage>
        <taxon>Bacteria</taxon>
        <taxon>Bacillati</taxon>
        <taxon>Actinomycetota</taxon>
        <taxon>Actinomycetes</taxon>
        <taxon>Micrococcales</taxon>
        <taxon>Cellulomonadaceae</taxon>
        <taxon>Cellulomonas</taxon>
    </lineage>
</organism>
<comment type="caution">
    <text evidence="2">The sequence shown here is derived from an EMBL/GenBank/DDBJ whole genome shotgun (WGS) entry which is preliminary data.</text>
</comment>
<feature type="compositionally biased region" description="Basic and acidic residues" evidence="1">
    <location>
        <begin position="78"/>
        <end position="88"/>
    </location>
</feature>
<dbReference type="Proteomes" id="UP000614741">
    <property type="component" value="Unassembled WGS sequence"/>
</dbReference>
<dbReference type="RefSeq" id="WP_203676530.1">
    <property type="nucleotide sequence ID" value="NZ_BONP01000047.1"/>
</dbReference>
<protein>
    <submittedName>
        <fullName evidence="2">Uncharacterized protein</fullName>
    </submittedName>
</protein>
<evidence type="ECO:0000313" key="3">
    <source>
        <dbReference type="Proteomes" id="UP000614741"/>
    </source>
</evidence>
<sequence length="88" mass="8957">MSMAEPLMPHLPETQEEVAAADPGRGAPENAPGTGVGGEDPDAQVDDHSGPTTRAADTAPDAVSGADDDDAEPPFRTPDPDDVRRPGA</sequence>
<gene>
    <name evidence="2" type="ORF">Cph01nite_36870</name>
</gene>
<dbReference type="EMBL" id="BONP01000047">
    <property type="protein sequence ID" value="GIG41925.1"/>
    <property type="molecule type" value="Genomic_DNA"/>
</dbReference>